<dbReference type="EMBL" id="NMQT01000072">
    <property type="protein sequence ID" value="OXM54011.1"/>
    <property type="molecule type" value="Genomic_DNA"/>
</dbReference>
<protein>
    <submittedName>
        <fullName evidence="1">Uncharacterized protein</fullName>
    </submittedName>
</protein>
<name>A0A229S5I9_9PSEU</name>
<gene>
    <name evidence="1" type="ORF">CFP71_20485</name>
</gene>
<dbReference type="AlphaFoldDB" id="A0A229S5I9"/>
<evidence type="ECO:0000313" key="1">
    <source>
        <dbReference type="EMBL" id="OXM54011.1"/>
    </source>
</evidence>
<organism evidence="1 2">
    <name type="scientific">Amycolatopsis thailandensis</name>
    <dbReference type="NCBI Taxonomy" id="589330"/>
    <lineage>
        <taxon>Bacteria</taxon>
        <taxon>Bacillati</taxon>
        <taxon>Actinomycetota</taxon>
        <taxon>Actinomycetes</taxon>
        <taxon>Pseudonocardiales</taxon>
        <taxon>Pseudonocardiaceae</taxon>
        <taxon>Amycolatopsis</taxon>
    </lineage>
</organism>
<evidence type="ECO:0000313" key="2">
    <source>
        <dbReference type="Proteomes" id="UP000215223"/>
    </source>
</evidence>
<dbReference type="Proteomes" id="UP000215223">
    <property type="component" value="Unassembled WGS sequence"/>
</dbReference>
<dbReference type="SUPFAM" id="SSF140453">
    <property type="entry name" value="EsxAB dimer-like"/>
    <property type="match status" value="1"/>
</dbReference>
<reference evidence="1 2" key="1">
    <citation type="submission" date="2017-07" db="EMBL/GenBank/DDBJ databases">
        <title>Amycolatopsis thailandensis Genome sequencing and assembly.</title>
        <authorList>
            <person name="Kaur N."/>
            <person name="Mayilraj S."/>
        </authorList>
    </citation>
    <scope>NUCLEOTIDE SEQUENCE [LARGE SCALE GENOMIC DNA]</scope>
    <source>
        <strain evidence="1 2">JCM 16380</strain>
    </source>
</reference>
<dbReference type="RefSeq" id="WP_093935480.1">
    <property type="nucleotide sequence ID" value="NZ_NMQT01000072.1"/>
</dbReference>
<keyword evidence="2" id="KW-1185">Reference proteome</keyword>
<dbReference type="OrthoDB" id="3627720at2"/>
<sequence length="109" mass="11692">MPKTTQLDPAEIDAQATRHEATSDNIIQQLNQLKSQVDATLAGSNSAATKALSTTCDNWIEGLKRTILANLTDMAGYIRKESQGQDAQDQAAGQEIARLPMETSSFLGA</sequence>
<dbReference type="InterPro" id="IPR036689">
    <property type="entry name" value="ESAT-6-like_sf"/>
</dbReference>
<dbReference type="Gene3D" id="1.10.287.1060">
    <property type="entry name" value="ESAT-6-like"/>
    <property type="match status" value="1"/>
</dbReference>
<accession>A0A229S5I9</accession>
<comment type="caution">
    <text evidence="1">The sequence shown here is derived from an EMBL/GenBank/DDBJ whole genome shotgun (WGS) entry which is preliminary data.</text>
</comment>
<proteinExistence type="predicted"/>